<name>A0A941F2W0_9BACT</name>
<reference evidence="1" key="1">
    <citation type="journal article" date="2018" name="Int. J. Syst. Evol. Microbiol.">
        <title>Carboxylicivirga sediminis sp. nov., isolated from coastal sediment.</title>
        <authorList>
            <person name="Wang F.Q."/>
            <person name="Ren L.H."/>
            <person name="Zou R.J."/>
            <person name="Sun Y.Z."/>
            <person name="Liu X.J."/>
            <person name="Jiang F."/>
            <person name="Liu L.J."/>
        </authorList>
    </citation>
    <scope>NUCLEOTIDE SEQUENCE</scope>
    <source>
        <strain evidence="1">JR1</strain>
    </source>
</reference>
<dbReference type="AlphaFoldDB" id="A0A941F2W0"/>
<protein>
    <submittedName>
        <fullName evidence="1">Uncharacterized protein</fullName>
    </submittedName>
</protein>
<evidence type="ECO:0000313" key="1">
    <source>
        <dbReference type="EMBL" id="MBR8535387.1"/>
    </source>
</evidence>
<sequence length="121" mass="14080">MCKSSIKRINQRIRNLEAGINDFAMLENFIKGVNRHSETAIKHVFKGKYASWEQYVYDRDRDLSNQRNVYKHNVYAGRIVAYGISVLVRRNIVARRAEMMRHNKGGGFMPQADSKLSPLTY</sequence>
<proteinExistence type="predicted"/>
<reference evidence="1" key="2">
    <citation type="submission" date="2021-04" db="EMBL/GenBank/DDBJ databases">
        <authorList>
            <person name="Zhang T."/>
            <person name="Zhang Y."/>
            <person name="Lu D."/>
            <person name="Zuo D."/>
            <person name="Du Z."/>
        </authorList>
    </citation>
    <scope>NUCLEOTIDE SEQUENCE</scope>
    <source>
        <strain evidence="1">JR1</strain>
    </source>
</reference>
<organism evidence="1 2">
    <name type="scientific">Carboxylicivirga sediminis</name>
    <dbReference type="NCBI Taxonomy" id="2006564"/>
    <lineage>
        <taxon>Bacteria</taxon>
        <taxon>Pseudomonadati</taxon>
        <taxon>Bacteroidota</taxon>
        <taxon>Bacteroidia</taxon>
        <taxon>Marinilabiliales</taxon>
        <taxon>Marinilabiliaceae</taxon>
        <taxon>Carboxylicivirga</taxon>
    </lineage>
</organism>
<keyword evidence="2" id="KW-1185">Reference proteome</keyword>
<dbReference type="Proteomes" id="UP000679220">
    <property type="component" value="Unassembled WGS sequence"/>
</dbReference>
<accession>A0A941F2W0</accession>
<gene>
    <name evidence="1" type="ORF">KDU71_07430</name>
</gene>
<dbReference type="RefSeq" id="WP_212189293.1">
    <property type="nucleotide sequence ID" value="NZ_JAGTAR010000009.1"/>
</dbReference>
<dbReference type="EMBL" id="JAGTAR010000009">
    <property type="protein sequence ID" value="MBR8535387.1"/>
    <property type="molecule type" value="Genomic_DNA"/>
</dbReference>
<comment type="caution">
    <text evidence="1">The sequence shown here is derived from an EMBL/GenBank/DDBJ whole genome shotgun (WGS) entry which is preliminary data.</text>
</comment>
<evidence type="ECO:0000313" key="2">
    <source>
        <dbReference type="Proteomes" id="UP000679220"/>
    </source>
</evidence>